<dbReference type="EMBL" id="PXWF02000001">
    <property type="protein sequence ID" value="PWF55779.1"/>
    <property type="molecule type" value="Genomic_DNA"/>
</dbReference>
<reference evidence="1 2" key="1">
    <citation type="submission" date="2018-04" db="EMBL/GenBank/DDBJ databases">
        <title>Massilia violaceinigra sp. nov., a novel purple-pigmented bacterium isolated from Tianshan glacier, Xinjiang, China.</title>
        <authorList>
            <person name="Wang H."/>
        </authorList>
    </citation>
    <scope>NUCLEOTIDE SEQUENCE [LARGE SCALE GENOMIC DNA]</scope>
    <source>
        <strain evidence="1 2">B448-2</strain>
    </source>
</reference>
<dbReference type="RefSeq" id="WP_106755481.1">
    <property type="nucleotide sequence ID" value="NZ_PXWF02000001.1"/>
</dbReference>
<name>A0A2U2I7T7_9BURK</name>
<organism evidence="1 2">
    <name type="scientific">Massilia glaciei</name>
    <dbReference type="NCBI Taxonomy" id="1524097"/>
    <lineage>
        <taxon>Bacteria</taxon>
        <taxon>Pseudomonadati</taxon>
        <taxon>Pseudomonadota</taxon>
        <taxon>Betaproteobacteria</taxon>
        <taxon>Burkholderiales</taxon>
        <taxon>Oxalobacteraceae</taxon>
        <taxon>Telluria group</taxon>
        <taxon>Massilia</taxon>
    </lineage>
</organism>
<accession>A0A2U2I7T7</accession>
<evidence type="ECO:0000313" key="1">
    <source>
        <dbReference type="EMBL" id="PWF55779.1"/>
    </source>
</evidence>
<comment type="caution">
    <text evidence="1">The sequence shown here is derived from an EMBL/GenBank/DDBJ whole genome shotgun (WGS) entry which is preliminary data.</text>
</comment>
<protein>
    <submittedName>
        <fullName evidence="1">Uncharacterized protein</fullName>
    </submittedName>
</protein>
<keyword evidence="2" id="KW-1185">Reference proteome</keyword>
<dbReference type="AlphaFoldDB" id="A0A2U2I7T7"/>
<evidence type="ECO:0000313" key="2">
    <source>
        <dbReference type="Proteomes" id="UP000241421"/>
    </source>
</evidence>
<dbReference type="OrthoDB" id="1443646at2"/>
<dbReference type="Proteomes" id="UP000241421">
    <property type="component" value="Unassembled WGS sequence"/>
</dbReference>
<gene>
    <name evidence="1" type="ORF">C7C56_000075</name>
</gene>
<proteinExistence type="predicted"/>
<sequence>MGKFRHHSNFAKSAPATAYRFPFVCLGCRKSFKYPSSLQVKHCPQCKGEMVMLGRKFSAPKSKDTAQWEKINLLVAHGFRFYAVYEPSHWGGMRVVEYPNTLAEARLFVVKYASAVARQRPNHALLPEPGAAAVPKGDA</sequence>